<organism evidence="2 3">
    <name type="scientific">Phyllosticta capitalensis</name>
    <dbReference type="NCBI Taxonomy" id="121624"/>
    <lineage>
        <taxon>Eukaryota</taxon>
        <taxon>Fungi</taxon>
        <taxon>Dikarya</taxon>
        <taxon>Ascomycota</taxon>
        <taxon>Pezizomycotina</taxon>
        <taxon>Dothideomycetes</taxon>
        <taxon>Dothideomycetes incertae sedis</taxon>
        <taxon>Botryosphaeriales</taxon>
        <taxon>Phyllostictaceae</taxon>
        <taxon>Phyllosticta</taxon>
    </lineage>
</organism>
<sequence length="430" mass="46396">MYPAQAVGSCCSPGRRPPHFRFFHLLDLGIHSIAPCAEVVEHHHPIVKRLKAPHIYEEFRICWPFFCSHIAAFGRRPCSSPSTSFRLNAPCMLIANIVVSRKPFPSCARARLASPPRHRPLNHFGCSAISVDERLNAPWHSNDTLDTTSFPESRAFECSLSAHLLIIPAVFTKNSYKINTTFPARACASLRCRALARLLSRSPRTAQLFRRRPAARLSAAAVAATATTTTPPPPPPQLARAPLHDGNGPFGARFYGLAVRCAGVMVGVVVGSGPDKPDWRQSTTAASPSAFDRHVPQRRHPDIGLLGPVGGVIWRAALQIDWYQRHSAQEPPSSQATTSGKQSKSSGAAPEEPSSSHAATSDKKSKSTRSALKEPSSSHSASVRALWGGFCGGMEGDELLLTMSMAPDTPAAAGGSYGSTYRQQHHALIS</sequence>
<keyword evidence="3" id="KW-1185">Reference proteome</keyword>
<gene>
    <name evidence="2" type="ORF">HDK90DRAFT_522104</name>
</gene>
<evidence type="ECO:0000313" key="2">
    <source>
        <dbReference type="EMBL" id="KAK8243486.1"/>
    </source>
</evidence>
<evidence type="ECO:0000256" key="1">
    <source>
        <dbReference type="SAM" id="MobiDB-lite"/>
    </source>
</evidence>
<feature type="compositionally biased region" description="Low complexity" evidence="1">
    <location>
        <begin position="343"/>
        <end position="359"/>
    </location>
</feature>
<dbReference type="Proteomes" id="UP001492380">
    <property type="component" value="Unassembled WGS sequence"/>
</dbReference>
<protein>
    <submittedName>
        <fullName evidence="2">Uncharacterized protein</fullName>
    </submittedName>
</protein>
<proteinExistence type="predicted"/>
<reference evidence="2 3" key="1">
    <citation type="submission" date="2024-04" db="EMBL/GenBank/DDBJ databases">
        <title>Phyllosticta paracitricarpa is synonymous to the EU quarantine fungus P. citricarpa based on phylogenomic analyses.</title>
        <authorList>
            <consortium name="Lawrence Berkeley National Laboratory"/>
            <person name="Van Ingen-Buijs V.A."/>
            <person name="Van Westerhoven A.C."/>
            <person name="Haridas S."/>
            <person name="Skiadas P."/>
            <person name="Martin F."/>
            <person name="Groenewald J.Z."/>
            <person name="Crous P.W."/>
            <person name="Seidl M.F."/>
        </authorList>
    </citation>
    <scope>NUCLEOTIDE SEQUENCE [LARGE SCALE GENOMIC DNA]</scope>
    <source>
        <strain evidence="2 3">CBS 123374</strain>
    </source>
</reference>
<feature type="compositionally biased region" description="Polar residues" evidence="1">
    <location>
        <begin position="330"/>
        <end position="342"/>
    </location>
</feature>
<accession>A0ABR1YXN5</accession>
<name>A0ABR1YXN5_9PEZI</name>
<evidence type="ECO:0000313" key="3">
    <source>
        <dbReference type="Proteomes" id="UP001492380"/>
    </source>
</evidence>
<dbReference type="EMBL" id="JBBWRZ010000002">
    <property type="protein sequence ID" value="KAK8243486.1"/>
    <property type="molecule type" value="Genomic_DNA"/>
</dbReference>
<feature type="region of interest" description="Disordered" evidence="1">
    <location>
        <begin position="273"/>
        <end position="296"/>
    </location>
</feature>
<feature type="region of interest" description="Disordered" evidence="1">
    <location>
        <begin position="326"/>
        <end position="378"/>
    </location>
</feature>
<comment type="caution">
    <text evidence="2">The sequence shown here is derived from an EMBL/GenBank/DDBJ whole genome shotgun (WGS) entry which is preliminary data.</text>
</comment>